<dbReference type="EMBL" id="VJZA01000077">
    <property type="protein sequence ID" value="TVT17537.1"/>
    <property type="molecule type" value="Genomic_DNA"/>
</dbReference>
<comment type="caution">
    <text evidence="3">The sequence shown here is derived from an EMBL/GenBank/DDBJ whole genome shotgun (WGS) entry which is preliminary data.</text>
</comment>
<dbReference type="InterPro" id="IPR036291">
    <property type="entry name" value="NAD(P)-bd_dom_sf"/>
</dbReference>
<evidence type="ECO:0000313" key="3">
    <source>
        <dbReference type="EMBL" id="TVT17537.1"/>
    </source>
</evidence>
<dbReference type="PROSITE" id="PS00061">
    <property type="entry name" value="ADH_SHORT"/>
    <property type="match status" value="1"/>
</dbReference>
<dbReference type="PRINTS" id="PR00081">
    <property type="entry name" value="GDHRDH"/>
</dbReference>
<dbReference type="NCBIfam" id="NF005559">
    <property type="entry name" value="PRK07231.1"/>
    <property type="match status" value="1"/>
</dbReference>
<dbReference type="Pfam" id="PF13561">
    <property type="entry name" value="adh_short_C2"/>
    <property type="match status" value="1"/>
</dbReference>
<dbReference type="Gene3D" id="3.40.50.720">
    <property type="entry name" value="NAD(P)-binding Rossmann-like Domain"/>
    <property type="match status" value="1"/>
</dbReference>
<organism evidence="3 4">
    <name type="scientific">Amycolatopsis acidiphila</name>
    <dbReference type="NCBI Taxonomy" id="715473"/>
    <lineage>
        <taxon>Bacteria</taxon>
        <taxon>Bacillati</taxon>
        <taxon>Actinomycetota</taxon>
        <taxon>Actinomycetes</taxon>
        <taxon>Pseudonocardiales</taxon>
        <taxon>Pseudonocardiaceae</taxon>
        <taxon>Amycolatopsis</taxon>
    </lineage>
</organism>
<dbReference type="OrthoDB" id="3566316at2"/>
<dbReference type="PANTHER" id="PTHR24321:SF15">
    <property type="entry name" value="OXIDOREDUCTASE UCPA"/>
    <property type="match status" value="1"/>
</dbReference>
<keyword evidence="4" id="KW-1185">Reference proteome</keyword>
<dbReference type="CDD" id="cd05233">
    <property type="entry name" value="SDR_c"/>
    <property type="match status" value="1"/>
</dbReference>
<dbReference type="PRINTS" id="PR00080">
    <property type="entry name" value="SDRFAMILY"/>
</dbReference>
<proteinExistence type="inferred from homology"/>
<dbReference type="RefSeq" id="WP_144643511.1">
    <property type="nucleotide sequence ID" value="NZ_BNAX01000029.1"/>
</dbReference>
<evidence type="ECO:0000256" key="2">
    <source>
        <dbReference type="ARBA" id="ARBA00023002"/>
    </source>
</evidence>
<comment type="similarity">
    <text evidence="1">Belongs to the short-chain dehydrogenases/reductases (SDR) family.</text>
</comment>
<accession>A0A557ZZX1</accession>
<dbReference type="FunFam" id="3.40.50.720:FF:000084">
    <property type="entry name" value="Short-chain dehydrogenase reductase"/>
    <property type="match status" value="1"/>
</dbReference>
<reference evidence="3 4" key="1">
    <citation type="submission" date="2019-07" db="EMBL/GenBank/DDBJ databases">
        <title>New species of Amycolatopsis and Streptomyces.</title>
        <authorList>
            <person name="Duangmal K."/>
            <person name="Teo W.F.A."/>
            <person name="Lipun K."/>
        </authorList>
    </citation>
    <scope>NUCLEOTIDE SEQUENCE [LARGE SCALE GENOMIC DNA]</scope>
    <source>
        <strain evidence="3 4">JCM 30562</strain>
    </source>
</reference>
<gene>
    <name evidence="3" type="ORF">FNH06_31120</name>
</gene>
<sequence>MSGKLAGRVAIVVGGGQTEGETTGNGRAACLTYARHGAKVLVVDRDADSAEETAKLVREEGAEATAHQADITSEEDCRGIPEAALAAFGRIDILHNNVGIVPAGPTEQLTAEQWRAGFEVNLTGMWLTCKYVLPHLREQGSGAVVNISSMAGLMAGGEAIAYVTSKAAVNSMTRSLALEYAPHGVRVNCVAPGMVDTPMGVDRVVRATGAARDDVVTERAATIPMGHQGTSWDVANAALFLASDDAAFVTGVVLPVDGGSTLYGGPR</sequence>
<evidence type="ECO:0000313" key="4">
    <source>
        <dbReference type="Proteomes" id="UP000318578"/>
    </source>
</evidence>
<dbReference type="InterPro" id="IPR002347">
    <property type="entry name" value="SDR_fam"/>
</dbReference>
<dbReference type="PANTHER" id="PTHR24321">
    <property type="entry name" value="DEHYDROGENASES, SHORT CHAIN"/>
    <property type="match status" value="1"/>
</dbReference>
<name>A0A557ZZX1_9PSEU</name>
<dbReference type="GO" id="GO:0016491">
    <property type="term" value="F:oxidoreductase activity"/>
    <property type="evidence" value="ECO:0007669"/>
    <property type="project" value="UniProtKB-KW"/>
</dbReference>
<dbReference type="SUPFAM" id="SSF51735">
    <property type="entry name" value="NAD(P)-binding Rossmann-fold domains"/>
    <property type="match status" value="1"/>
</dbReference>
<dbReference type="AlphaFoldDB" id="A0A557ZZX1"/>
<keyword evidence="2" id="KW-0560">Oxidoreductase</keyword>
<dbReference type="InterPro" id="IPR020904">
    <property type="entry name" value="Sc_DH/Rdtase_CS"/>
</dbReference>
<protein>
    <submittedName>
        <fullName evidence="3">SDR family oxidoreductase</fullName>
    </submittedName>
</protein>
<dbReference type="Proteomes" id="UP000318578">
    <property type="component" value="Unassembled WGS sequence"/>
</dbReference>
<evidence type="ECO:0000256" key="1">
    <source>
        <dbReference type="ARBA" id="ARBA00006484"/>
    </source>
</evidence>